<evidence type="ECO:0008006" key="3">
    <source>
        <dbReference type="Google" id="ProtNLM"/>
    </source>
</evidence>
<reference evidence="2" key="1">
    <citation type="journal article" date="2019" name="Int. J. Syst. Evol. Microbiol.">
        <title>The Global Catalogue of Microorganisms (GCM) 10K type strain sequencing project: providing services to taxonomists for standard genome sequencing and annotation.</title>
        <authorList>
            <consortium name="The Broad Institute Genomics Platform"/>
            <consortium name="The Broad Institute Genome Sequencing Center for Infectious Disease"/>
            <person name="Wu L."/>
            <person name="Ma J."/>
        </authorList>
    </citation>
    <scope>NUCLEOTIDE SEQUENCE [LARGE SCALE GENOMIC DNA]</scope>
    <source>
        <strain evidence="2">CGMCC 1.15472</strain>
    </source>
</reference>
<organism evidence="1 2">
    <name type="scientific">Brevibacterium sediminis</name>
    <dbReference type="NCBI Taxonomy" id="1857024"/>
    <lineage>
        <taxon>Bacteria</taxon>
        <taxon>Bacillati</taxon>
        <taxon>Actinomycetota</taxon>
        <taxon>Actinomycetes</taxon>
        <taxon>Micrococcales</taxon>
        <taxon>Brevibacteriaceae</taxon>
        <taxon>Brevibacterium</taxon>
    </lineage>
</organism>
<proteinExistence type="predicted"/>
<dbReference type="Proteomes" id="UP000632322">
    <property type="component" value="Unassembled WGS sequence"/>
</dbReference>
<evidence type="ECO:0000313" key="2">
    <source>
        <dbReference type="Proteomes" id="UP000632322"/>
    </source>
</evidence>
<comment type="caution">
    <text evidence="1">The sequence shown here is derived from an EMBL/GenBank/DDBJ whole genome shotgun (WGS) entry which is preliminary data.</text>
</comment>
<dbReference type="EMBL" id="BMJG01000018">
    <property type="protein sequence ID" value="GGC48175.1"/>
    <property type="molecule type" value="Genomic_DNA"/>
</dbReference>
<sequence>MDVPHDPEADAVLTSLLGSLGESSSVFGAGRLGAEWSAKRLKTETHHAVIEVPPDETERVLNQVTQLVSAHTPATDDPVVTIRGVIGSGFASMNPTYVIVVLDRRESTLGIAAHAKEGLIKQRTAQKAVTKIREAIAL</sequence>
<name>A0ABQ1MZM9_9MICO</name>
<accession>A0ABQ1MZM9</accession>
<evidence type="ECO:0000313" key="1">
    <source>
        <dbReference type="EMBL" id="GGC48175.1"/>
    </source>
</evidence>
<dbReference type="RefSeq" id="WP_181272343.1">
    <property type="nucleotide sequence ID" value="NZ_BMJG01000018.1"/>
</dbReference>
<protein>
    <recommendedName>
        <fullName evidence="3">CinA C-terminal domain-containing protein</fullName>
    </recommendedName>
</protein>
<gene>
    <name evidence="1" type="ORF">GCM10010974_33050</name>
</gene>
<keyword evidence="2" id="KW-1185">Reference proteome</keyword>